<dbReference type="AlphaFoldDB" id="A0A8E2DES3"/>
<feature type="transmembrane region" description="Helical" evidence="1">
    <location>
        <begin position="61"/>
        <end position="83"/>
    </location>
</feature>
<protein>
    <submittedName>
        <fullName evidence="2">Uncharacterized protein</fullName>
    </submittedName>
</protein>
<dbReference type="Proteomes" id="UP000250043">
    <property type="component" value="Unassembled WGS sequence"/>
</dbReference>
<dbReference type="EMBL" id="KV722707">
    <property type="protein sequence ID" value="OCH84206.1"/>
    <property type="molecule type" value="Genomic_DNA"/>
</dbReference>
<evidence type="ECO:0000256" key="1">
    <source>
        <dbReference type="SAM" id="Phobius"/>
    </source>
</evidence>
<sequence>MTADMMILLVTWYRAYVLKRHAHNAQLRLPLISVLLRDGTAYFLILLFLNVFNVIGYFTGIYLYTVTYFATPLSSIIITHFLLNLRQAAYNSDDDPSNTAQSYAARSQSPSLRFASFVGNMGEQLDYGTQCSDPDMTWLDEDNAHDNVRADISAVQCGTGSADVGIFNAFEDGLGSEDYIENARRSIVEVS</sequence>
<gene>
    <name evidence="2" type="ORF">OBBRIDRAFT_786445</name>
</gene>
<feature type="transmembrane region" description="Helical" evidence="1">
    <location>
        <begin position="29"/>
        <end position="49"/>
    </location>
</feature>
<keyword evidence="1" id="KW-0472">Membrane</keyword>
<proteinExistence type="predicted"/>
<evidence type="ECO:0000313" key="2">
    <source>
        <dbReference type="EMBL" id="OCH84206.1"/>
    </source>
</evidence>
<keyword evidence="1" id="KW-0812">Transmembrane</keyword>
<evidence type="ECO:0000313" key="3">
    <source>
        <dbReference type="Proteomes" id="UP000250043"/>
    </source>
</evidence>
<keyword evidence="1" id="KW-1133">Transmembrane helix</keyword>
<accession>A0A8E2DES3</accession>
<keyword evidence="3" id="KW-1185">Reference proteome</keyword>
<reference evidence="2 3" key="1">
    <citation type="submission" date="2016-07" db="EMBL/GenBank/DDBJ databases">
        <title>Draft genome of the white-rot fungus Obba rivulosa 3A-2.</title>
        <authorList>
            <consortium name="DOE Joint Genome Institute"/>
            <person name="Miettinen O."/>
            <person name="Riley R."/>
            <person name="Acob R."/>
            <person name="Barry K."/>
            <person name="Cullen D."/>
            <person name="De Vries R."/>
            <person name="Hainaut M."/>
            <person name="Hatakka A."/>
            <person name="Henrissat B."/>
            <person name="Hilden K."/>
            <person name="Kuo R."/>
            <person name="Labutti K."/>
            <person name="Lipzen A."/>
            <person name="Makela M.R."/>
            <person name="Sandor L."/>
            <person name="Spatafora J.W."/>
            <person name="Grigoriev I.V."/>
            <person name="Hibbett D.S."/>
        </authorList>
    </citation>
    <scope>NUCLEOTIDE SEQUENCE [LARGE SCALE GENOMIC DNA]</scope>
    <source>
        <strain evidence="2 3">3A-2</strain>
    </source>
</reference>
<organism evidence="2 3">
    <name type="scientific">Obba rivulosa</name>
    <dbReference type="NCBI Taxonomy" id="1052685"/>
    <lineage>
        <taxon>Eukaryota</taxon>
        <taxon>Fungi</taxon>
        <taxon>Dikarya</taxon>
        <taxon>Basidiomycota</taxon>
        <taxon>Agaricomycotina</taxon>
        <taxon>Agaricomycetes</taxon>
        <taxon>Polyporales</taxon>
        <taxon>Gelatoporiaceae</taxon>
        <taxon>Obba</taxon>
    </lineage>
</organism>
<name>A0A8E2DES3_9APHY</name>
<dbReference type="OrthoDB" id="2756573at2759"/>